<feature type="domain" description="DUF1731" evidence="3">
    <location>
        <begin position="249"/>
        <end position="295"/>
    </location>
</feature>
<organism evidence="4 5">
    <name type="scientific">Ruania alba</name>
    <dbReference type="NCBI Taxonomy" id="648782"/>
    <lineage>
        <taxon>Bacteria</taxon>
        <taxon>Bacillati</taxon>
        <taxon>Actinomycetota</taxon>
        <taxon>Actinomycetes</taxon>
        <taxon>Micrococcales</taxon>
        <taxon>Ruaniaceae</taxon>
        <taxon>Ruania</taxon>
    </lineage>
</organism>
<evidence type="ECO:0000259" key="3">
    <source>
        <dbReference type="Pfam" id="PF08338"/>
    </source>
</evidence>
<dbReference type="NCBIfam" id="TIGR01777">
    <property type="entry name" value="yfcH"/>
    <property type="match status" value="1"/>
</dbReference>
<evidence type="ECO:0008006" key="6">
    <source>
        <dbReference type="Google" id="ProtNLM"/>
    </source>
</evidence>
<dbReference type="Gene3D" id="3.40.50.720">
    <property type="entry name" value="NAD(P)-binding Rossmann-like Domain"/>
    <property type="match status" value="1"/>
</dbReference>
<dbReference type="SUPFAM" id="SSF51735">
    <property type="entry name" value="NAD(P)-binding Rossmann-fold domains"/>
    <property type="match status" value="1"/>
</dbReference>
<dbReference type="PANTHER" id="PTHR11092">
    <property type="entry name" value="SUGAR NUCLEOTIDE EPIMERASE RELATED"/>
    <property type="match status" value="1"/>
</dbReference>
<dbReference type="InterPro" id="IPR013549">
    <property type="entry name" value="DUF1731"/>
</dbReference>
<evidence type="ECO:0000313" key="4">
    <source>
        <dbReference type="EMBL" id="SEE01583.1"/>
    </source>
</evidence>
<accession>A0A1H5FE22</accession>
<dbReference type="Pfam" id="PF01370">
    <property type="entry name" value="Epimerase"/>
    <property type="match status" value="1"/>
</dbReference>
<dbReference type="InterPro" id="IPR010099">
    <property type="entry name" value="SDR39U1"/>
</dbReference>
<name>A0A1H5FE22_9MICO</name>
<dbReference type="OrthoDB" id="9801773at2"/>
<dbReference type="STRING" id="648782.SAMN04488554_1312"/>
<feature type="domain" description="NAD-dependent epimerase/dehydratase" evidence="2">
    <location>
        <begin position="4"/>
        <end position="213"/>
    </location>
</feature>
<evidence type="ECO:0000256" key="1">
    <source>
        <dbReference type="ARBA" id="ARBA00009353"/>
    </source>
</evidence>
<dbReference type="Pfam" id="PF08338">
    <property type="entry name" value="DUF1731"/>
    <property type="match status" value="1"/>
</dbReference>
<protein>
    <recommendedName>
        <fullName evidence="6">TIGR01777 family protein</fullName>
    </recommendedName>
</protein>
<keyword evidence="5" id="KW-1185">Reference proteome</keyword>
<evidence type="ECO:0000313" key="5">
    <source>
        <dbReference type="Proteomes" id="UP000199220"/>
    </source>
</evidence>
<comment type="similarity">
    <text evidence="1">Belongs to the NAD(P)-dependent epimerase/dehydratase family. SDR39U1 subfamily.</text>
</comment>
<evidence type="ECO:0000259" key="2">
    <source>
        <dbReference type="Pfam" id="PF01370"/>
    </source>
</evidence>
<dbReference type="InterPro" id="IPR001509">
    <property type="entry name" value="Epimerase_deHydtase"/>
</dbReference>
<gene>
    <name evidence="4" type="ORF">SAMN04488554_1312</name>
</gene>
<dbReference type="PANTHER" id="PTHR11092:SF0">
    <property type="entry name" value="EPIMERASE FAMILY PROTEIN SDR39U1"/>
    <property type="match status" value="1"/>
</dbReference>
<reference evidence="5" key="1">
    <citation type="submission" date="2016-10" db="EMBL/GenBank/DDBJ databases">
        <authorList>
            <person name="Varghese N."/>
            <person name="Submissions S."/>
        </authorList>
    </citation>
    <scope>NUCLEOTIDE SEQUENCE [LARGE SCALE GENOMIC DNA]</scope>
    <source>
        <strain evidence="5">DSM 21368</strain>
    </source>
</reference>
<dbReference type="AlphaFoldDB" id="A0A1H5FE22"/>
<sequence length="298" mass="31178">MAVVVIAGSSGFLGTALTERLHANGHQVRRLVRRPATEPSEISWEPAAGRFPDEALTGATHVINLAGAGVADRRWTSARRQTILTSRVAPTTLLATSIAATGRTDLTLVNASAVGYYGDRGEDVLDESAAPGASFLARVCRAWEAATEPAAEAGARVVNLRTGIVLDTGGGALAQMLPLLRFGLAGPLGNGRQWWPWITRADVLSAIQHVLLESVISGPVNLCAPNPARNRDVMASLARAVGKPAVLPVPGTALHMALGGFAAELLGSQRVVPDALLEDGFGFTWPDLDQAAQHLLGE</sequence>
<proteinExistence type="inferred from homology"/>
<dbReference type="Proteomes" id="UP000199220">
    <property type="component" value="Unassembled WGS sequence"/>
</dbReference>
<dbReference type="EMBL" id="FNTX01000001">
    <property type="protein sequence ID" value="SEE01583.1"/>
    <property type="molecule type" value="Genomic_DNA"/>
</dbReference>
<dbReference type="RefSeq" id="WP_089772199.1">
    <property type="nucleotide sequence ID" value="NZ_FNTX01000001.1"/>
</dbReference>
<dbReference type="InterPro" id="IPR036291">
    <property type="entry name" value="NAD(P)-bd_dom_sf"/>
</dbReference>